<comment type="caution">
    <text evidence="2">The sequence shown here is derived from an EMBL/GenBank/DDBJ whole genome shotgun (WGS) entry which is preliminary data.</text>
</comment>
<dbReference type="AlphaFoldDB" id="A0A5C8ECC9"/>
<dbReference type="RefSeq" id="WP_147778779.1">
    <property type="nucleotide sequence ID" value="NZ_SAYD01000022.1"/>
</dbReference>
<dbReference type="Pfam" id="PF03235">
    <property type="entry name" value="GmrSD_N"/>
    <property type="match status" value="1"/>
</dbReference>
<proteinExistence type="predicted"/>
<accession>A0A5C8ECC9</accession>
<reference evidence="2 3" key="1">
    <citation type="journal article" date="1992" name="Lakartidningen">
        <title>[Penicillin V and not amoxicillin is the first choice preparation in acute otitis].</title>
        <authorList>
            <person name="Kamme C."/>
            <person name="Lundgren K."/>
            <person name="Prellner K."/>
        </authorList>
    </citation>
    <scope>NUCLEOTIDE SEQUENCE [LARGE SCALE GENOMIC DNA]</scope>
    <source>
        <strain evidence="2 3">PC3997IV</strain>
    </source>
</reference>
<gene>
    <name evidence="2" type="ORF">EPJ81_11795</name>
</gene>
<evidence type="ECO:0000313" key="3">
    <source>
        <dbReference type="Proteomes" id="UP000325002"/>
    </source>
</evidence>
<protein>
    <submittedName>
        <fullName evidence="2">DUF262 domain-containing protein</fullName>
    </submittedName>
</protein>
<sequence length="726" mass="87589">MEVKNLRELLEEHNIEIPMLQRDYAQGRKSQVKIANEFLDAIFNVLDSNRDKVLHIDFIYGNEKNNKFLLIDGQQRITTLWLLHFYLYKKSDRLDEIKKWLKKFSYKTRKSSSNFCKNLLNKDFDIAKKPSEAIIDMSGGFEKEENLRNDPTIKAMLNMLDLIFERTKEKDIYKLISNLDKITFNIFNMKNFKLGDDLYIKMNARGKQLSLYENLKAFIEQDYKISQDEELLKNIDTDWSDYFFDSKNADKFDDRGRNFLHYSTIFFQIQNNSEYSKKLENYINNSNIAIDKFYEPLQNLDNIKLLDKIIQFLFLHKHPIIKDSSFFDEELTYKNICYFYSILFYVKENNEVEKINKDSLNDYLRVCKHFIENNRSDSESYIKSFYSLFEYFSKGSKNIYKFLEEHQYYETFSNIYNLEVKKAKLILESRNGGQSWEEIINKTSDHNILIGWIDFLLDFSDDKFELNSYESSSFYDKKQSGYMSKYKNPNLEKFTKYANLTMQILDKKFLNSYNLPIFQRAFMSIGRYGFYTKNYFYGNYPNENYRDREAWNWILSGIKNNEKMPYFKIFLDSLIELENSDLIKKMQCMIEKTDLSKKSWWEYLLIKQKGLFEFRFRRIRLWDDKVELLPGIMNKKNVRDLLDYGFYLYCKELNLEVSEYESDDEQYHWKYEIKSHFKINKKIVICHSGKKEIQIAKETFKINLNEGIDIFSEFKKILIEAKIIKK</sequence>
<dbReference type="InterPro" id="IPR004919">
    <property type="entry name" value="GmrSD_N"/>
</dbReference>
<dbReference type="Proteomes" id="UP000325002">
    <property type="component" value="Unassembled WGS sequence"/>
</dbReference>
<name>A0A5C8ECC9_9SPIR</name>
<feature type="domain" description="GmrSD restriction endonucleases N-terminal" evidence="1">
    <location>
        <begin position="7"/>
        <end position="219"/>
    </location>
</feature>
<evidence type="ECO:0000313" key="2">
    <source>
        <dbReference type="EMBL" id="TXJ35707.1"/>
    </source>
</evidence>
<dbReference type="EMBL" id="SAYD01000022">
    <property type="protein sequence ID" value="TXJ35707.1"/>
    <property type="molecule type" value="Genomic_DNA"/>
</dbReference>
<organism evidence="2 3">
    <name type="scientific">Brachyspira aalborgi</name>
    <dbReference type="NCBI Taxonomy" id="29522"/>
    <lineage>
        <taxon>Bacteria</taxon>
        <taxon>Pseudomonadati</taxon>
        <taxon>Spirochaetota</taxon>
        <taxon>Spirochaetia</taxon>
        <taxon>Brachyspirales</taxon>
        <taxon>Brachyspiraceae</taxon>
        <taxon>Brachyspira</taxon>
    </lineage>
</organism>
<evidence type="ECO:0000259" key="1">
    <source>
        <dbReference type="Pfam" id="PF03235"/>
    </source>
</evidence>